<evidence type="ECO:0000313" key="2">
    <source>
        <dbReference type="EMBL" id="QHA00939.1"/>
    </source>
</evidence>
<keyword evidence="1" id="KW-0812">Transmembrane</keyword>
<keyword evidence="1" id="KW-0472">Membrane</keyword>
<dbReference type="Proteomes" id="UP000430508">
    <property type="component" value="Chromosome"/>
</dbReference>
<keyword evidence="1" id="KW-1133">Transmembrane helix</keyword>
<feature type="transmembrane region" description="Helical" evidence="1">
    <location>
        <begin position="85"/>
        <end position="104"/>
    </location>
</feature>
<proteinExistence type="predicted"/>
<dbReference type="AlphaFoldDB" id="A0A857DKG5"/>
<accession>A0A857DKG5</accession>
<reference evidence="2 3" key="1">
    <citation type="submission" date="2019-12" db="EMBL/GenBank/DDBJ databases">
        <title>Sequence classification of anaerobic respiratory reductive dehalogenases: First we see many, then we see few.</title>
        <authorList>
            <person name="Molenda O."/>
            <person name="Puentes Jacome L.A."/>
            <person name="Cao X."/>
            <person name="Nesbo C.L."/>
            <person name="Tang S."/>
            <person name="Morson N."/>
            <person name="Patron J."/>
            <person name="Lomheim L."/>
            <person name="Wishart D.S."/>
            <person name="Edwards E.A."/>
        </authorList>
    </citation>
    <scope>NUCLEOTIDE SEQUENCE [LARGE SCALE GENOMIC DNA]</scope>
    <source>
        <strain evidence="2 3">12DCA</strain>
    </source>
</reference>
<gene>
    <name evidence="2" type="ORF">GQ588_09980</name>
</gene>
<sequence>MKVCLIGISNLFLMPYLFTYAKFFEENAIDYDVIYWNRRNIEEHYNFSAYSFQAKIKDSSHKLIKLKDYLNYIQFVKRKLKSNNYDLVIVLTSLPAVLLSGILIKHYSEKFIVDVRDYTYEHLLIYKILLKKVLTKSAFNVISSPGFINFLPHKQATLCHNLSYNADSKRIIRSSRTRNVSSIKITYVGSIMYYQQCIRFIGCIANDKRFEFHFYGVGDYNSTIENYCNEHNIHNVFMHGAYKPQEKECIYGHTDIIFNVYGNDSNLLRYALSNKFYDAAWYRIPILVSDNTDMLNYSKSLSYPVQFDENCADNIFQWYHTIDWEKFNIDAQTIIEEAYADNEKFYQKLGNLVYEK</sequence>
<protein>
    <submittedName>
        <fullName evidence="2">Uncharacterized protein</fullName>
    </submittedName>
</protein>
<dbReference type="EMBL" id="CP046996">
    <property type="protein sequence ID" value="QHA00939.1"/>
    <property type="molecule type" value="Genomic_DNA"/>
</dbReference>
<evidence type="ECO:0000256" key="1">
    <source>
        <dbReference type="SAM" id="Phobius"/>
    </source>
</evidence>
<name>A0A857DKG5_9FIRM</name>
<evidence type="ECO:0000313" key="3">
    <source>
        <dbReference type="Proteomes" id="UP000430508"/>
    </source>
</evidence>
<organism evidence="2 3">
    <name type="scientific">Dehalobacter restrictus</name>
    <dbReference type="NCBI Taxonomy" id="55583"/>
    <lineage>
        <taxon>Bacteria</taxon>
        <taxon>Bacillati</taxon>
        <taxon>Bacillota</taxon>
        <taxon>Clostridia</taxon>
        <taxon>Eubacteriales</taxon>
        <taxon>Desulfitobacteriaceae</taxon>
        <taxon>Dehalobacter</taxon>
    </lineage>
</organism>
<dbReference type="Gene3D" id="3.40.50.2000">
    <property type="entry name" value="Glycogen Phosphorylase B"/>
    <property type="match status" value="1"/>
</dbReference>
<dbReference type="RefSeq" id="WP_158208313.1">
    <property type="nucleotide sequence ID" value="NZ_CP046996.1"/>
</dbReference>
<dbReference type="SUPFAM" id="SSF53756">
    <property type="entry name" value="UDP-Glycosyltransferase/glycogen phosphorylase"/>
    <property type="match status" value="1"/>
</dbReference>